<sequence>MPKSEHLDNILDLQAKMRGGLDRDAQPHLFNRIDWLDYLIRYAMPKDRQYLFLTSGGDNARAVLPLYKHGFGQYHSLSNWYNFTFQPIFSGCKDLPDRMALLRAIAVNAHQKMWHICLTPVPDEDDITDQIITAFTQSGWIAYTRPIDENHILRLNGRSFDEYWATRPGQLRNTVKRKAKKNAVSIRIDKNFTPENWRDYEKIYAKSWKPGEGNPVFLQNLAKNEAEYGSLRLGLAYADDVPVAAQFWTVENGHALIHKLAHDEKYKNLSAGSLLSAALFQHVIDVDKVDIIDFGTGSDPYKKDWMEEVRHRNRINLYWPAHPCSWPYIVKNKLVALAERKKNGQDS</sequence>
<dbReference type="RefSeq" id="WP_072559101.1">
    <property type="nucleotide sequence ID" value="NZ_CP018154.1"/>
</dbReference>
<reference evidence="2 3" key="1">
    <citation type="submission" date="2016-11" db="EMBL/GenBank/DDBJ databases">
        <title>Sphingorhabdus sp. LPB0140, isolated from marine environment.</title>
        <authorList>
            <person name="Kim E."/>
            <person name="Yi H."/>
        </authorList>
    </citation>
    <scope>NUCLEOTIDE SEQUENCE [LARGE SCALE GENOMIC DNA]</scope>
    <source>
        <strain evidence="2 3">LPB0140</strain>
    </source>
</reference>
<dbReference type="Pfam" id="PF13480">
    <property type="entry name" value="Acetyltransf_6"/>
    <property type="match status" value="1"/>
</dbReference>
<evidence type="ECO:0000313" key="3">
    <source>
        <dbReference type="Proteomes" id="UP000242561"/>
    </source>
</evidence>
<name>A0A1L3JBC7_9SPHN</name>
<evidence type="ECO:0000259" key="1">
    <source>
        <dbReference type="Pfam" id="PF13480"/>
    </source>
</evidence>
<dbReference type="KEGG" id="sphl:LPB140_06200"/>
<dbReference type="Gene3D" id="3.40.630.30">
    <property type="match status" value="1"/>
</dbReference>
<keyword evidence="3" id="KW-1185">Reference proteome</keyword>
<dbReference type="STRING" id="1913578.LPB140_06200"/>
<feature type="domain" description="BioF2-like acetyltransferase" evidence="1">
    <location>
        <begin position="172"/>
        <end position="303"/>
    </location>
</feature>
<dbReference type="InterPro" id="IPR038740">
    <property type="entry name" value="BioF2-like_GNAT_dom"/>
</dbReference>
<dbReference type="Proteomes" id="UP000242561">
    <property type="component" value="Chromosome"/>
</dbReference>
<proteinExistence type="predicted"/>
<gene>
    <name evidence="2" type="ORF">LPB140_06200</name>
</gene>
<dbReference type="SUPFAM" id="SSF55729">
    <property type="entry name" value="Acyl-CoA N-acyltransferases (Nat)"/>
    <property type="match status" value="1"/>
</dbReference>
<dbReference type="AlphaFoldDB" id="A0A1L3JBC7"/>
<organism evidence="2 3">
    <name type="scientific">Sphingorhabdus lutea</name>
    <dbReference type="NCBI Taxonomy" id="1913578"/>
    <lineage>
        <taxon>Bacteria</taxon>
        <taxon>Pseudomonadati</taxon>
        <taxon>Pseudomonadota</taxon>
        <taxon>Alphaproteobacteria</taxon>
        <taxon>Sphingomonadales</taxon>
        <taxon>Sphingomonadaceae</taxon>
        <taxon>Sphingorhabdus</taxon>
    </lineage>
</organism>
<protein>
    <recommendedName>
        <fullName evidence="1">BioF2-like acetyltransferase domain-containing protein</fullName>
    </recommendedName>
</protein>
<dbReference type="EMBL" id="CP018154">
    <property type="protein sequence ID" value="APG62447.1"/>
    <property type="molecule type" value="Genomic_DNA"/>
</dbReference>
<accession>A0A1L3JBC7</accession>
<dbReference type="InterPro" id="IPR016181">
    <property type="entry name" value="Acyl_CoA_acyltransferase"/>
</dbReference>
<evidence type="ECO:0000313" key="2">
    <source>
        <dbReference type="EMBL" id="APG62447.1"/>
    </source>
</evidence>